<accession>A0A1I4F8V8</accession>
<protein>
    <submittedName>
        <fullName evidence="2">Uncharacterized protein</fullName>
    </submittedName>
</protein>
<dbReference type="AlphaFoldDB" id="A0A1I4F8V8"/>
<keyword evidence="3" id="KW-1185">Reference proteome</keyword>
<proteinExistence type="predicted"/>
<dbReference type="EMBL" id="FOQY01000059">
    <property type="protein sequence ID" value="SFL14334.1"/>
    <property type="molecule type" value="Genomic_DNA"/>
</dbReference>
<evidence type="ECO:0000313" key="3">
    <source>
        <dbReference type="Proteomes" id="UP000199111"/>
    </source>
</evidence>
<sequence length="31" mass="3331">MHGDADPSGLAVRVPPPYKGDKNDNTLHTRA</sequence>
<dbReference type="Proteomes" id="UP000199111">
    <property type="component" value="Unassembled WGS sequence"/>
</dbReference>
<gene>
    <name evidence="2" type="ORF">SAMN05216275_15915</name>
</gene>
<reference evidence="3" key="1">
    <citation type="submission" date="2016-10" db="EMBL/GenBank/DDBJ databases">
        <authorList>
            <person name="Varghese N."/>
            <person name="Submissions S."/>
        </authorList>
    </citation>
    <scope>NUCLEOTIDE SEQUENCE [LARGE SCALE GENOMIC DNA]</scope>
    <source>
        <strain evidence="3">CGMCC 4.2126</strain>
    </source>
</reference>
<evidence type="ECO:0000313" key="2">
    <source>
        <dbReference type="EMBL" id="SFL14334.1"/>
    </source>
</evidence>
<evidence type="ECO:0000256" key="1">
    <source>
        <dbReference type="SAM" id="MobiDB-lite"/>
    </source>
</evidence>
<feature type="region of interest" description="Disordered" evidence="1">
    <location>
        <begin position="1"/>
        <end position="31"/>
    </location>
</feature>
<feature type="compositionally biased region" description="Basic and acidic residues" evidence="1">
    <location>
        <begin position="19"/>
        <end position="31"/>
    </location>
</feature>
<organism evidence="2 3">
    <name type="scientific">Streptosporangium canum</name>
    <dbReference type="NCBI Taxonomy" id="324952"/>
    <lineage>
        <taxon>Bacteria</taxon>
        <taxon>Bacillati</taxon>
        <taxon>Actinomycetota</taxon>
        <taxon>Actinomycetes</taxon>
        <taxon>Streptosporangiales</taxon>
        <taxon>Streptosporangiaceae</taxon>
        <taxon>Streptosporangium</taxon>
    </lineage>
</organism>
<name>A0A1I4F8V8_9ACTN</name>